<keyword evidence="9 13" id="KW-0238">DNA-binding</keyword>
<sequence>MKKKAHIILGIDPGTRITGYGIIKLDGGVISPIDFGCIKPPPKYDLQQRYLIIFEGVEELIQKYQPDSLAVETQFMQKNAQSAFKIGMARASATLAASKKGITVHEYAPRKAKLAVVGTGSASKEQVQRMMQKLLGLKEIIKPQDAADALALAFCHAHQIQFEQRIKGKNANV</sequence>
<dbReference type="Gene3D" id="3.30.420.10">
    <property type="entry name" value="Ribonuclease H-like superfamily/Ribonuclease H"/>
    <property type="match status" value="1"/>
</dbReference>
<dbReference type="PANTHER" id="PTHR30194">
    <property type="entry name" value="CROSSOVER JUNCTION ENDODEOXYRIBONUCLEASE RUVC"/>
    <property type="match status" value="1"/>
</dbReference>
<comment type="subunit">
    <text evidence="13">Homodimer which binds Holliday junction (HJ) DNA. The HJ becomes 2-fold symmetrical on binding to RuvC with unstacked arms; it has a different conformation from HJ DNA in complex with RuvA. In the full resolvosome a probable DNA-RuvA(4)-RuvB(12)-RuvC(2) complex forms which resolves the HJ.</text>
</comment>
<dbReference type="GO" id="GO:0006281">
    <property type="term" value="P:DNA repair"/>
    <property type="evidence" value="ECO:0007669"/>
    <property type="project" value="UniProtKB-UniRule"/>
</dbReference>
<comment type="caution">
    <text evidence="15">The sequence shown here is derived from an EMBL/GenBank/DDBJ whole genome shotgun (WGS) entry which is preliminary data.</text>
</comment>
<dbReference type="InterPro" id="IPR012337">
    <property type="entry name" value="RNaseH-like_sf"/>
</dbReference>
<feature type="active site" evidence="13">
    <location>
        <position position="145"/>
    </location>
</feature>
<organism evidence="15 16">
    <name type="scientific">Aerophobetes bacterium</name>
    <dbReference type="NCBI Taxonomy" id="2030807"/>
    <lineage>
        <taxon>Bacteria</taxon>
        <taxon>Candidatus Aerophobota</taxon>
    </lineage>
</organism>
<dbReference type="GO" id="GO:0005737">
    <property type="term" value="C:cytoplasm"/>
    <property type="evidence" value="ECO:0007669"/>
    <property type="project" value="UniProtKB-SubCell"/>
</dbReference>
<name>A0A2A4YLB6_UNCAE</name>
<dbReference type="InterPro" id="IPR002176">
    <property type="entry name" value="X-over_junc_endoDNase_RuvC"/>
</dbReference>
<keyword evidence="8 13" id="KW-0460">Magnesium</keyword>
<dbReference type="GO" id="GO:0006310">
    <property type="term" value="P:DNA recombination"/>
    <property type="evidence" value="ECO:0007669"/>
    <property type="project" value="UniProtKB-UniRule"/>
</dbReference>
<dbReference type="PRINTS" id="PR00696">
    <property type="entry name" value="RSOLVASERUVC"/>
</dbReference>
<dbReference type="Proteomes" id="UP000217838">
    <property type="component" value="Unassembled WGS sequence"/>
</dbReference>
<comment type="catalytic activity">
    <reaction evidence="12 13">
        <text>Endonucleolytic cleavage at a junction such as a reciprocal single-stranded crossover between two homologous DNA duplexes (Holliday junction).</text>
        <dbReference type="EC" id="3.1.21.10"/>
    </reaction>
</comment>
<evidence type="ECO:0000256" key="7">
    <source>
        <dbReference type="ARBA" id="ARBA00022801"/>
    </source>
</evidence>
<keyword evidence="2 13" id="KW-0963">Cytoplasm</keyword>
<feature type="binding site" evidence="13">
    <location>
        <position position="145"/>
    </location>
    <ligand>
        <name>Mg(2+)</name>
        <dbReference type="ChEBI" id="CHEBI:18420"/>
        <label>1</label>
    </ligand>
</feature>
<dbReference type="SUPFAM" id="SSF53098">
    <property type="entry name" value="Ribonuclease H-like"/>
    <property type="match status" value="1"/>
</dbReference>
<comment type="subcellular location">
    <subcellularLocation>
        <location evidence="13">Cytoplasm</location>
    </subcellularLocation>
</comment>
<dbReference type="GO" id="GO:0003677">
    <property type="term" value="F:DNA binding"/>
    <property type="evidence" value="ECO:0007669"/>
    <property type="project" value="UniProtKB-KW"/>
</dbReference>
<keyword evidence="6 13" id="KW-0227">DNA damage</keyword>
<dbReference type="InterPro" id="IPR036397">
    <property type="entry name" value="RNaseH_sf"/>
</dbReference>
<dbReference type="NCBIfam" id="TIGR00228">
    <property type="entry name" value="ruvC"/>
    <property type="match status" value="1"/>
</dbReference>
<dbReference type="InterPro" id="IPR020563">
    <property type="entry name" value="X-over_junc_endoDNase_Mg_BS"/>
</dbReference>
<evidence type="ECO:0000256" key="6">
    <source>
        <dbReference type="ARBA" id="ARBA00022763"/>
    </source>
</evidence>
<dbReference type="GO" id="GO:0008821">
    <property type="term" value="F:crossover junction DNA endonuclease activity"/>
    <property type="evidence" value="ECO:0007669"/>
    <property type="project" value="UniProtKB-UniRule"/>
</dbReference>
<evidence type="ECO:0000256" key="10">
    <source>
        <dbReference type="ARBA" id="ARBA00023172"/>
    </source>
</evidence>
<comment type="similarity">
    <text evidence="1 13">Belongs to the RuvC family.</text>
</comment>
<comment type="cofactor">
    <cofactor evidence="13">
        <name>Mg(2+)</name>
        <dbReference type="ChEBI" id="CHEBI:18420"/>
    </cofactor>
    <text evidence="13">Binds 2 Mg(2+) ion per subunit.</text>
</comment>
<keyword evidence="4 13" id="KW-0479">Metal-binding</keyword>
<dbReference type="FunFam" id="3.30.420.10:FF:000002">
    <property type="entry name" value="Crossover junction endodeoxyribonuclease RuvC"/>
    <property type="match status" value="1"/>
</dbReference>
<keyword evidence="7 13" id="KW-0378">Hydrolase</keyword>
<keyword evidence="3 13" id="KW-0540">Nuclease</keyword>
<evidence type="ECO:0000256" key="4">
    <source>
        <dbReference type="ARBA" id="ARBA00022723"/>
    </source>
</evidence>
<dbReference type="PANTHER" id="PTHR30194:SF3">
    <property type="entry name" value="CROSSOVER JUNCTION ENDODEOXYRIBONUCLEASE RUVC"/>
    <property type="match status" value="1"/>
</dbReference>
<dbReference type="CDD" id="cd16962">
    <property type="entry name" value="RuvC"/>
    <property type="match status" value="1"/>
</dbReference>
<comment type="function">
    <text evidence="13">The RuvA-RuvB-RuvC complex processes Holliday junction (HJ) DNA during genetic recombination and DNA repair. Endonuclease that resolves HJ intermediates. Cleaves cruciform DNA by making single-stranded nicks across the HJ at symmetrical positions within the homologous arms, yielding a 5'-phosphate and a 3'-hydroxyl group; requires a central core of homology in the junction. The consensus cleavage sequence is 5'-(A/T)TT(C/G)-3'. Cleavage occurs on the 3'-side of the TT dinucleotide at the point of strand exchange. HJ branch migration catalyzed by RuvA-RuvB allows RuvC to scan DNA until it finds its consensus sequence, where it cleaves and resolves the cruciform DNA.</text>
</comment>
<dbReference type="EC" id="3.1.21.10" evidence="13 14"/>
<evidence type="ECO:0000256" key="12">
    <source>
        <dbReference type="ARBA" id="ARBA00029354"/>
    </source>
</evidence>
<dbReference type="PROSITE" id="PS01321">
    <property type="entry name" value="RUVC"/>
    <property type="match status" value="1"/>
</dbReference>
<dbReference type="GO" id="GO:0048476">
    <property type="term" value="C:Holliday junction resolvase complex"/>
    <property type="evidence" value="ECO:0007669"/>
    <property type="project" value="UniProtKB-UniRule"/>
</dbReference>
<dbReference type="AlphaFoldDB" id="A0A2A4YLB6"/>
<dbReference type="GO" id="GO:0000287">
    <property type="term" value="F:magnesium ion binding"/>
    <property type="evidence" value="ECO:0007669"/>
    <property type="project" value="UniProtKB-UniRule"/>
</dbReference>
<accession>A0A2A4YLB6</accession>
<evidence type="ECO:0000256" key="2">
    <source>
        <dbReference type="ARBA" id="ARBA00022490"/>
    </source>
</evidence>
<feature type="binding site" evidence="13">
    <location>
        <position position="72"/>
    </location>
    <ligand>
        <name>Mg(2+)</name>
        <dbReference type="ChEBI" id="CHEBI:18420"/>
        <label>2</label>
    </ligand>
</feature>
<evidence type="ECO:0000256" key="8">
    <source>
        <dbReference type="ARBA" id="ARBA00022842"/>
    </source>
</evidence>
<keyword evidence="10 13" id="KW-0233">DNA recombination</keyword>
<dbReference type="HAMAP" id="MF_00034">
    <property type="entry name" value="RuvC"/>
    <property type="match status" value="1"/>
</dbReference>
<dbReference type="NCBIfam" id="NF000711">
    <property type="entry name" value="PRK00039.2-1"/>
    <property type="match status" value="1"/>
</dbReference>
<evidence type="ECO:0000256" key="11">
    <source>
        <dbReference type="ARBA" id="ARBA00023204"/>
    </source>
</evidence>
<evidence type="ECO:0000256" key="13">
    <source>
        <dbReference type="HAMAP-Rule" id="MF_00034"/>
    </source>
</evidence>
<protein>
    <recommendedName>
        <fullName evidence="13 14">Crossover junction endodeoxyribonuclease RuvC</fullName>
        <ecNumber evidence="13 14">3.1.21.10</ecNumber>
    </recommendedName>
    <alternativeName>
        <fullName evidence="13">Holliday junction nuclease RuvC</fullName>
    </alternativeName>
    <alternativeName>
        <fullName evidence="13">Holliday junction resolvase RuvC</fullName>
    </alternativeName>
</protein>
<feature type="active site" evidence="13">
    <location>
        <position position="72"/>
    </location>
</feature>
<evidence type="ECO:0000256" key="5">
    <source>
        <dbReference type="ARBA" id="ARBA00022759"/>
    </source>
</evidence>
<evidence type="ECO:0000256" key="1">
    <source>
        <dbReference type="ARBA" id="ARBA00009518"/>
    </source>
</evidence>
<evidence type="ECO:0000313" key="16">
    <source>
        <dbReference type="Proteomes" id="UP000217838"/>
    </source>
</evidence>
<reference evidence="16" key="1">
    <citation type="submission" date="2017-08" db="EMBL/GenBank/DDBJ databases">
        <title>A dynamic microbial community with high functional redundancy inhabits the cold, oxic subseafloor aquifer.</title>
        <authorList>
            <person name="Tully B.J."/>
            <person name="Wheat C.G."/>
            <person name="Glazer B.T."/>
            <person name="Huber J.A."/>
        </authorList>
    </citation>
    <scope>NUCLEOTIDE SEQUENCE [LARGE SCALE GENOMIC DNA]</scope>
</reference>
<evidence type="ECO:0000256" key="3">
    <source>
        <dbReference type="ARBA" id="ARBA00022722"/>
    </source>
</evidence>
<feature type="binding site" evidence="13">
    <location>
        <position position="12"/>
    </location>
    <ligand>
        <name>Mg(2+)</name>
        <dbReference type="ChEBI" id="CHEBI:18420"/>
        <label>1</label>
    </ligand>
</feature>
<dbReference type="EMBL" id="NVUU01000024">
    <property type="protein sequence ID" value="PCI95279.1"/>
    <property type="molecule type" value="Genomic_DNA"/>
</dbReference>
<dbReference type="Pfam" id="PF02075">
    <property type="entry name" value="RuvC"/>
    <property type="match status" value="1"/>
</dbReference>
<keyword evidence="5 13" id="KW-0255">Endonuclease</keyword>
<proteinExistence type="inferred from homology"/>
<evidence type="ECO:0000256" key="9">
    <source>
        <dbReference type="ARBA" id="ARBA00023125"/>
    </source>
</evidence>
<keyword evidence="11 13" id="KW-0234">DNA repair</keyword>
<evidence type="ECO:0000256" key="14">
    <source>
        <dbReference type="NCBIfam" id="TIGR00228"/>
    </source>
</evidence>
<feature type="active site" evidence="13">
    <location>
        <position position="12"/>
    </location>
</feature>
<evidence type="ECO:0000313" key="15">
    <source>
        <dbReference type="EMBL" id="PCI95279.1"/>
    </source>
</evidence>
<gene>
    <name evidence="13" type="primary">ruvC</name>
    <name evidence="15" type="ORF">COB11_02660</name>
</gene>